<dbReference type="AlphaFoldDB" id="A0A2W4XJS8"/>
<evidence type="ECO:0000256" key="1">
    <source>
        <dbReference type="SAM" id="Phobius"/>
    </source>
</evidence>
<gene>
    <name evidence="2" type="ORF">DCF15_06650</name>
</gene>
<keyword evidence="1" id="KW-0812">Transmembrane</keyword>
<sequence>MYGIDINFLNDRADRPIEGIVAVDQSKASAAGKVPMLVGVAVAFLACGGVGGYWFLLQNQQKSLIAQSTGLDAQLGELQQKIAQVDTVRQQTQVVDAEVQALATVFERIRPWSAIVRDVQSRIPTRTQLSSLVQTPPVEGGSIAGGLTLTGNACSFNDVNDFLLTLKTSPFLEAASVDITSASLGEPVVGYCPGGVDNGKTLSLVTYTVTADIKSISATALLDELNRQQESTGLAARILALQSTGAI</sequence>
<dbReference type="PANTHER" id="PTHR40278:SF1">
    <property type="entry name" value="DNA UTILIZATION PROTEIN HOFN"/>
    <property type="match status" value="1"/>
</dbReference>
<evidence type="ECO:0000313" key="2">
    <source>
        <dbReference type="EMBL" id="PZO57623.1"/>
    </source>
</evidence>
<dbReference type="InterPro" id="IPR007813">
    <property type="entry name" value="PilN"/>
</dbReference>
<organism evidence="2 3">
    <name type="scientific">Phormidesmis priestleyi</name>
    <dbReference type="NCBI Taxonomy" id="268141"/>
    <lineage>
        <taxon>Bacteria</taxon>
        <taxon>Bacillati</taxon>
        <taxon>Cyanobacteriota</taxon>
        <taxon>Cyanophyceae</taxon>
        <taxon>Leptolyngbyales</taxon>
        <taxon>Leptolyngbyaceae</taxon>
        <taxon>Phormidesmis</taxon>
    </lineage>
</organism>
<dbReference type="EMBL" id="QBMP01000048">
    <property type="protein sequence ID" value="PZO57623.1"/>
    <property type="molecule type" value="Genomic_DNA"/>
</dbReference>
<reference evidence="2 3" key="2">
    <citation type="submission" date="2018-06" db="EMBL/GenBank/DDBJ databases">
        <title>Metagenomic assembly of (sub)arctic Cyanobacteria and their associated microbiome from non-axenic cultures.</title>
        <authorList>
            <person name="Baurain D."/>
        </authorList>
    </citation>
    <scope>NUCLEOTIDE SEQUENCE [LARGE SCALE GENOMIC DNA]</scope>
    <source>
        <strain evidence="2">ULC027bin1</strain>
    </source>
</reference>
<keyword evidence="1" id="KW-1133">Transmembrane helix</keyword>
<comment type="caution">
    <text evidence="2">The sequence shown here is derived from an EMBL/GenBank/DDBJ whole genome shotgun (WGS) entry which is preliminary data.</text>
</comment>
<dbReference type="Proteomes" id="UP000249794">
    <property type="component" value="Unassembled WGS sequence"/>
</dbReference>
<reference evidence="3" key="1">
    <citation type="submission" date="2018-04" db="EMBL/GenBank/DDBJ databases">
        <authorList>
            <person name="Cornet L."/>
        </authorList>
    </citation>
    <scope>NUCLEOTIDE SEQUENCE [LARGE SCALE GENOMIC DNA]</scope>
</reference>
<keyword evidence="1" id="KW-0472">Membrane</keyword>
<dbReference type="InterPro" id="IPR052534">
    <property type="entry name" value="Extracell_DNA_Util/SecSys_Comp"/>
</dbReference>
<proteinExistence type="predicted"/>
<dbReference type="Pfam" id="PF05137">
    <property type="entry name" value="PilN"/>
    <property type="match status" value="1"/>
</dbReference>
<protein>
    <submittedName>
        <fullName evidence="2">Fimbrial protein</fullName>
    </submittedName>
</protein>
<evidence type="ECO:0000313" key="3">
    <source>
        <dbReference type="Proteomes" id="UP000249794"/>
    </source>
</evidence>
<accession>A0A2W4XJS8</accession>
<feature type="transmembrane region" description="Helical" evidence="1">
    <location>
        <begin position="36"/>
        <end position="57"/>
    </location>
</feature>
<dbReference type="PANTHER" id="PTHR40278">
    <property type="entry name" value="DNA UTILIZATION PROTEIN HOFN"/>
    <property type="match status" value="1"/>
</dbReference>
<name>A0A2W4XJS8_9CYAN</name>